<reference evidence="2 3" key="1">
    <citation type="submission" date="2018-01" db="EMBL/GenBank/DDBJ databases">
        <authorList>
            <person name="Gaut B.S."/>
            <person name="Morton B.R."/>
            <person name="Clegg M.T."/>
            <person name="Duvall M.R."/>
        </authorList>
    </citation>
    <scope>NUCLEOTIDE SEQUENCE [LARGE SCALE GENOMIC DNA]</scope>
    <source>
        <strain evidence="2">Cupriavidus taiwanensis cmp 52</strain>
    </source>
</reference>
<evidence type="ECO:0000313" key="2">
    <source>
        <dbReference type="EMBL" id="SPS02745.1"/>
    </source>
</evidence>
<accession>A0A375JC31</accession>
<dbReference type="Proteomes" id="UP000256805">
    <property type="component" value="Unassembled WGS sequence"/>
</dbReference>
<gene>
    <name evidence="2" type="ORF">CBM2634_U280002</name>
</gene>
<sequence>MAHTHRVDLTLPGVLRPDVSKPAIADPAHSLPRSLVRLGTADATARHRGGAIAPCGVGLDVDGPAQDPR</sequence>
<protein>
    <submittedName>
        <fullName evidence="2">Uncharacterized protein</fullName>
    </submittedName>
</protein>
<dbReference type="AlphaFoldDB" id="A0A375JC31"/>
<evidence type="ECO:0000313" key="3">
    <source>
        <dbReference type="Proteomes" id="UP000256805"/>
    </source>
</evidence>
<organism evidence="2 3">
    <name type="scientific">Cupriavidus taiwanensis</name>
    <dbReference type="NCBI Taxonomy" id="164546"/>
    <lineage>
        <taxon>Bacteria</taxon>
        <taxon>Pseudomonadati</taxon>
        <taxon>Pseudomonadota</taxon>
        <taxon>Betaproteobacteria</taxon>
        <taxon>Burkholderiales</taxon>
        <taxon>Burkholderiaceae</taxon>
        <taxon>Cupriavidus</taxon>
    </lineage>
</organism>
<evidence type="ECO:0000256" key="1">
    <source>
        <dbReference type="SAM" id="MobiDB-lite"/>
    </source>
</evidence>
<proteinExistence type="predicted"/>
<dbReference type="EMBL" id="OVTA01000092">
    <property type="protein sequence ID" value="SPS02745.1"/>
    <property type="molecule type" value="Genomic_DNA"/>
</dbReference>
<name>A0A375JC31_9BURK</name>
<feature type="region of interest" description="Disordered" evidence="1">
    <location>
        <begin position="50"/>
        <end position="69"/>
    </location>
</feature>